<evidence type="ECO:0000313" key="2">
    <source>
        <dbReference type="Proteomes" id="UP000248259"/>
    </source>
</evidence>
<name>A0A323V2P3_9RHOO</name>
<proteinExistence type="predicted"/>
<dbReference type="OrthoDB" id="114943at2"/>
<dbReference type="SUPFAM" id="SSF48613">
    <property type="entry name" value="Heme oxygenase-like"/>
    <property type="match status" value="1"/>
</dbReference>
<sequence>MSPTDIDPVQVLRERTRDAHRALETTPPVRRLMAATVGLGDVDAFLCLSYRFFTGLERALGHALSASPLYRTRSLALGEALTARGLVLPSAADTGNWMEDEAALLGVIYTVEGSSLGAAVIDQHLRARLGAEAGPALEYFRRFGRDSREHWMHVVHALRCSLRDEAQIGRACDGAIRVFDGMHALFERDVAHCLPSCQRASAPC</sequence>
<organism evidence="1 2">
    <name type="scientific">Parazoarcus communis SWub3 = DSM 12120</name>
    <dbReference type="NCBI Taxonomy" id="1121029"/>
    <lineage>
        <taxon>Bacteria</taxon>
        <taxon>Pseudomonadati</taxon>
        <taxon>Pseudomonadota</taxon>
        <taxon>Betaproteobacteria</taxon>
        <taxon>Rhodocyclales</taxon>
        <taxon>Zoogloeaceae</taxon>
        <taxon>Parazoarcus</taxon>
    </lineage>
</organism>
<accession>A0A323V2P3</accession>
<evidence type="ECO:0008006" key="3">
    <source>
        <dbReference type="Google" id="ProtNLM"/>
    </source>
</evidence>
<dbReference type="EMBL" id="QKOE01000002">
    <property type="protein sequence ID" value="PZA17766.1"/>
    <property type="molecule type" value="Genomic_DNA"/>
</dbReference>
<dbReference type="AlphaFoldDB" id="A0A323V2P3"/>
<comment type="caution">
    <text evidence="1">The sequence shown here is derived from an EMBL/GenBank/DDBJ whole genome shotgun (WGS) entry which is preliminary data.</text>
</comment>
<dbReference type="RefSeq" id="WP_110523112.1">
    <property type="nucleotide sequence ID" value="NZ_QKOE01000002.1"/>
</dbReference>
<dbReference type="Proteomes" id="UP000248259">
    <property type="component" value="Unassembled WGS sequence"/>
</dbReference>
<protein>
    <recommendedName>
        <fullName evidence="3">Biliverdin-producing heme oxygenase</fullName>
    </recommendedName>
</protein>
<evidence type="ECO:0000313" key="1">
    <source>
        <dbReference type="EMBL" id="PZA17766.1"/>
    </source>
</evidence>
<reference evidence="1 2" key="1">
    <citation type="submission" date="2018-06" db="EMBL/GenBank/DDBJ databases">
        <title>Azoarcus communis strain SWub3 genome.</title>
        <authorList>
            <person name="Zorraquino Salvo V."/>
            <person name="Toubiana D."/>
            <person name="Blumwald E."/>
        </authorList>
    </citation>
    <scope>NUCLEOTIDE SEQUENCE [LARGE SCALE GENOMIC DNA]</scope>
    <source>
        <strain evidence="1 2">SWub3</strain>
    </source>
</reference>
<gene>
    <name evidence="1" type="ORF">DNK49_04345</name>
</gene>
<keyword evidence="2" id="KW-1185">Reference proteome</keyword>
<dbReference type="CDD" id="cd19166">
    <property type="entry name" value="HemeO-bac"/>
    <property type="match status" value="1"/>
</dbReference>
<dbReference type="Gene3D" id="1.20.910.10">
    <property type="entry name" value="Heme oxygenase-like"/>
    <property type="match status" value="1"/>
</dbReference>
<dbReference type="InterPro" id="IPR016084">
    <property type="entry name" value="Haem_Oase-like_multi-hlx"/>
</dbReference>